<dbReference type="NCBIfam" id="TIGR00180">
    <property type="entry name" value="parB_part"/>
    <property type="match status" value="1"/>
</dbReference>
<dbReference type="Gene3D" id="3.90.1530.30">
    <property type="match status" value="1"/>
</dbReference>
<dbReference type="SMART" id="SM00470">
    <property type="entry name" value="ParB"/>
    <property type="match status" value="1"/>
</dbReference>
<feature type="domain" description="HTH cro/C1-type" evidence="4">
    <location>
        <begin position="109"/>
        <end position="136"/>
    </location>
</feature>
<organism evidence="5 6">
    <name type="scientific">Candidatus Uhrbacteria bacterium CG10_big_fil_rev_8_21_14_0_10_48_11</name>
    <dbReference type="NCBI Taxonomy" id="1975037"/>
    <lineage>
        <taxon>Bacteria</taxon>
        <taxon>Candidatus Uhriibacteriota</taxon>
    </lineage>
</organism>
<evidence type="ECO:0000313" key="5">
    <source>
        <dbReference type="EMBL" id="PJE76301.1"/>
    </source>
</evidence>
<sequence>MIEMRSVSLSSIDANPWQPRQEFGAEELDGLAQSIKEHGILQPLVVTEQPSGRYQLIAGERRFRAAKQAGLTKVFVIVRQADEQERLSLALIENIQRKDLNPIERAEAFKRLMEEFKLTQAQVAEKVGKTRPSIANALRLLDMPQKIQDAIRAGQLSEGHAKVIAGLPEASQLKFFERLLQGNFSVRETERAVRKLRQKNQAAANGAADDEDDILDHYRGLLEGELATKVEIDDKDGTGELTIHFYSEEELQRVVKKILGREDGE</sequence>
<reference evidence="5 6" key="1">
    <citation type="submission" date="2017-09" db="EMBL/GenBank/DDBJ databases">
        <title>Depth-based differentiation of microbial function through sediment-hosted aquifers and enrichment of novel symbionts in the deep terrestrial subsurface.</title>
        <authorList>
            <person name="Probst A.J."/>
            <person name="Ladd B."/>
            <person name="Jarett J.K."/>
            <person name="Geller-Mcgrath D.E."/>
            <person name="Sieber C.M."/>
            <person name="Emerson J.B."/>
            <person name="Anantharaman K."/>
            <person name="Thomas B.C."/>
            <person name="Malmstrom R."/>
            <person name="Stieglmeier M."/>
            <person name="Klingl A."/>
            <person name="Woyke T."/>
            <person name="Ryan C.M."/>
            <person name="Banfield J.F."/>
        </authorList>
    </citation>
    <scope>NUCLEOTIDE SEQUENCE [LARGE SCALE GENOMIC DNA]</scope>
    <source>
        <strain evidence="5">CG10_big_fil_rev_8_21_14_0_10_48_11</strain>
    </source>
</reference>
<dbReference type="InterPro" id="IPR003115">
    <property type="entry name" value="ParB_N"/>
</dbReference>
<dbReference type="GO" id="GO:0005694">
    <property type="term" value="C:chromosome"/>
    <property type="evidence" value="ECO:0007669"/>
    <property type="project" value="TreeGrafter"/>
</dbReference>
<dbReference type="InterPro" id="IPR036086">
    <property type="entry name" value="ParB/Sulfiredoxin_sf"/>
</dbReference>
<accession>A0A2M8LFS4</accession>
<evidence type="ECO:0000256" key="2">
    <source>
        <dbReference type="ARBA" id="ARBA00022829"/>
    </source>
</evidence>
<dbReference type="Pfam" id="PF17762">
    <property type="entry name" value="HTH_ParB"/>
    <property type="match status" value="1"/>
</dbReference>
<dbReference type="SUPFAM" id="SSF110849">
    <property type="entry name" value="ParB/Sulfiredoxin"/>
    <property type="match status" value="1"/>
</dbReference>
<dbReference type="CDD" id="cd00093">
    <property type="entry name" value="HTH_XRE"/>
    <property type="match status" value="1"/>
</dbReference>
<dbReference type="EMBL" id="PFET01000001">
    <property type="protein sequence ID" value="PJE76301.1"/>
    <property type="molecule type" value="Genomic_DNA"/>
</dbReference>
<dbReference type="GO" id="GO:0003677">
    <property type="term" value="F:DNA binding"/>
    <property type="evidence" value="ECO:0007669"/>
    <property type="project" value="UniProtKB-KW"/>
</dbReference>
<dbReference type="Gene3D" id="1.10.10.2830">
    <property type="match status" value="1"/>
</dbReference>
<dbReference type="InterPro" id="IPR004437">
    <property type="entry name" value="ParB/RepB/Spo0J"/>
</dbReference>
<dbReference type="FunFam" id="3.90.1530.30:FF:000001">
    <property type="entry name" value="Chromosome partitioning protein ParB"/>
    <property type="match status" value="1"/>
</dbReference>
<dbReference type="PANTHER" id="PTHR33375:SF1">
    <property type="entry name" value="CHROMOSOME-PARTITIONING PROTEIN PARB-RELATED"/>
    <property type="match status" value="1"/>
</dbReference>
<evidence type="ECO:0000313" key="6">
    <source>
        <dbReference type="Proteomes" id="UP000231152"/>
    </source>
</evidence>
<dbReference type="Pfam" id="PF23552">
    <property type="entry name" value="ParB_C"/>
    <property type="match status" value="1"/>
</dbReference>
<dbReference type="PANTHER" id="PTHR33375">
    <property type="entry name" value="CHROMOSOME-PARTITIONING PROTEIN PARB-RELATED"/>
    <property type="match status" value="1"/>
</dbReference>
<dbReference type="InterPro" id="IPR001387">
    <property type="entry name" value="Cro/C1-type_HTH"/>
</dbReference>
<comment type="caution">
    <text evidence="5">The sequence shown here is derived from an EMBL/GenBank/DDBJ whole genome shotgun (WGS) entry which is preliminary data.</text>
</comment>
<dbReference type="SUPFAM" id="SSF109709">
    <property type="entry name" value="KorB DNA-binding domain-like"/>
    <property type="match status" value="1"/>
</dbReference>
<dbReference type="GO" id="GO:0007059">
    <property type="term" value="P:chromosome segregation"/>
    <property type="evidence" value="ECO:0007669"/>
    <property type="project" value="UniProtKB-KW"/>
</dbReference>
<dbReference type="InterPro" id="IPR057240">
    <property type="entry name" value="ParB_dimer_C"/>
</dbReference>
<dbReference type="Pfam" id="PF02195">
    <property type="entry name" value="ParB_N"/>
    <property type="match status" value="1"/>
</dbReference>
<dbReference type="InterPro" id="IPR050336">
    <property type="entry name" value="Chromosome_partition/occlusion"/>
</dbReference>
<dbReference type="CDD" id="cd16393">
    <property type="entry name" value="SPO0J_N"/>
    <property type="match status" value="1"/>
</dbReference>
<evidence type="ECO:0000256" key="1">
    <source>
        <dbReference type="ARBA" id="ARBA00006295"/>
    </source>
</evidence>
<protein>
    <recommendedName>
        <fullName evidence="4">HTH cro/C1-type domain-containing protein</fullName>
    </recommendedName>
</protein>
<dbReference type="InterPro" id="IPR041468">
    <property type="entry name" value="HTH_ParB/Spo0J"/>
</dbReference>
<evidence type="ECO:0000256" key="3">
    <source>
        <dbReference type="ARBA" id="ARBA00023125"/>
    </source>
</evidence>
<comment type="similarity">
    <text evidence="1">Belongs to the ParB family.</text>
</comment>
<keyword evidence="3" id="KW-0238">DNA-binding</keyword>
<keyword evidence="2" id="KW-0159">Chromosome partition</keyword>
<dbReference type="FunFam" id="1.10.10.2830:FF:000001">
    <property type="entry name" value="Chromosome partitioning protein ParB"/>
    <property type="match status" value="1"/>
</dbReference>
<dbReference type="PROSITE" id="PS50943">
    <property type="entry name" value="HTH_CROC1"/>
    <property type="match status" value="1"/>
</dbReference>
<dbReference type="AlphaFoldDB" id="A0A2M8LFS4"/>
<proteinExistence type="inferred from homology"/>
<dbReference type="Proteomes" id="UP000231152">
    <property type="component" value="Unassembled WGS sequence"/>
</dbReference>
<name>A0A2M8LFS4_9BACT</name>
<gene>
    <name evidence="5" type="ORF">COV04_00260</name>
</gene>
<evidence type="ECO:0000259" key="4">
    <source>
        <dbReference type="PROSITE" id="PS50943"/>
    </source>
</evidence>